<dbReference type="InterPro" id="IPR002347">
    <property type="entry name" value="SDR_fam"/>
</dbReference>
<organism evidence="1 2">
    <name type="scientific">Fusarium albosuccineum</name>
    <dbReference type="NCBI Taxonomy" id="1237068"/>
    <lineage>
        <taxon>Eukaryota</taxon>
        <taxon>Fungi</taxon>
        <taxon>Dikarya</taxon>
        <taxon>Ascomycota</taxon>
        <taxon>Pezizomycotina</taxon>
        <taxon>Sordariomycetes</taxon>
        <taxon>Hypocreomycetidae</taxon>
        <taxon>Hypocreales</taxon>
        <taxon>Nectriaceae</taxon>
        <taxon>Fusarium</taxon>
        <taxon>Fusarium decemcellulare species complex</taxon>
    </lineage>
</organism>
<evidence type="ECO:0008006" key="3">
    <source>
        <dbReference type="Google" id="ProtNLM"/>
    </source>
</evidence>
<dbReference type="Gene3D" id="3.40.50.720">
    <property type="entry name" value="NAD(P)-binding Rossmann-like Domain"/>
    <property type="match status" value="1"/>
</dbReference>
<evidence type="ECO:0000313" key="2">
    <source>
        <dbReference type="Proteomes" id="UP000554235"/>
    </source>
</evidence>
<dbReference type="PANTHER" id="PTHR45458:SF3">
    <property type="entry name" value="CHAIN DEHYDROGENASE (ATSC), PUTATIVE-RELATED"/>
    <property type="match status" value="1"/>
</dbReference>
<sequence length="255" mass="27435">MSSWAIVGAARGIGFEYVNQLSANKDHTVFALIRSRSTSGPLEELASQRKNIHVLETDISSPKRLKETADAVAKMTGSKLDVLIQNAFSAGTENMILSPTAFSGKEEELEREIFEPLKVNLLHVIYTVNAFLPLVRNGQAKKIIYISSGIGDIEVTRATEMPAMLGYAAGKGAGNILMAKYAVELKSGGILALSLSPGWVATDKAKEVSHNPEAFQAILQGFQKMDPTVTGMIPTEESVQKQLSVIKDLDAAKSG</sequence>
<dbReference type="InterPro" id="IPR052184">
    <property type="entry name" value="SDR_enzymes"/>
</dbReference>
<dbReference type="AlphaFoldDB" id="A0A8H4LJS7"/>
<dbReference type="InterPro" id="IPR036291">
    <property type="entry name" value="NAD(P)-bd_dom_sf"/>
</dbReference>
<protein>
    <recommendedName>
        <fullName evidence="3">NAD(P)-binding protein</fullName>
    </recommendedName>
</protein>
<comment type="caution">
    <text evidence="1">The sequence shown here is derived from an EMBL/GenBank/DDBJ whole genome shotgun (WGS) entry which is preliminary data.</text>
</comment>
<name>A0A8H4LJS7_9HYPO</name>
<dbReference type="GO" id="GO:0016616">
    <property type="term" value="F:oxidoreductase activity, acting on the CH-OH group of donors, NAD or NADP as acceptor"/>
    <property type="evidence" value="ECO:0007669"/>
    <property type="project" value="TreeGrafter"/>
</dbReference>
<evidence type="ECO:0000313" key="1">
    <source>
        <dbReference type="EMBL" id="KAF4469655.1"/>
    </source>
</evidence>
<dbReference type="Pfam" id="PF00106">
    <property type="entry name" value="adh_short"/>
    <property type="match status" value="1"/>
</dbReference>
<gene>
    <name evidence="1" type="ORF">FALBO_3440</name>
</gene>
<accession>A0A8H4LJS7</accession>
<dbReference type="Proteomes" id="UP000554235">
    <property type="component" value="Unassembled WGS sequence"/>
</dbReference>
<dbReference type="SUPFAM" id="SSF51735">
    <property type="entry name" value="NAD(P)-binding Rossmann-fold domains"/>
    <property type="match status" value="1"/>
</dbReference>
<dbReference type="PANTHER" id="PTHR45458">
    <property type="entry name" value="SHORT-CHAIN DEHYDROGENASE/REDUCTASE SDR"/>
    <property type="match status" value="1"/>
</dbReference>
<dbReference type="PRINTS" id="PR00081">
    <property type="entry name" value="GDHRDH"/>
</dbReference>
<proteinExistence type="predicted"/>
<reference evidence="1 2" key="1">
    <citation type="submission" date="2020-01" db="EMBL/GenBank/DDBJ databases">
        <title>Identification and distribution of gene clusters putatively required for synthesis of sphingolipid metabolism inhibitors in phylogenetically diverse species of the filamentous fungus Fusarium.</title>
        <authorList>
            <person name="Kim H.-S."/>
            <person name="Busman M."/>
            <person name="Brown D.W."/>
            <person name="Divon H."/>
            <person name="Uhlig S."/>
            <person name="Proctor R.H."/>
        </authorList>
    </citation>
    <scope>NUCLEOTIDE SEQUENCE [LARGE SCALE GENOMIC DNA]</scope>
    <source>
        <strain evidence="1 2">NRRL 20459</strain>
    </source>
</reference>
<dbReference type="EMBL" id="JAADYS010000449">
    <property type="protein sequence ID" value="KAF4469655.1"/>
    <property type="molecule type" value="Genomic_DNA"/>
</dbReference>
<dbReference type="OrthoDB" id="5296at2759"/>
<keyword evidence="2" id="KW-1185">Reference proteome</keyword>